<keyword evidence="3" id="KW-0408">Iron</keyword>
<dbReference type="NCBIfam" id="NF033749">
    <property type="entry name" value="bact_hemeryth"/>
    <property type="match status" value="1"/>
</dbReference>
<protein>
    <submittedName>
        <fullName evidence="5">Hemerythrin</fullName>
    </submittedName>
</protein>
<reference evidence="5 6" key="1">
    <citation type="submission" date="2022-12" db="EMBL/GenBank/DDBJ databases">
        <title>Polyphasic characterization of Geotalea uranireducens NIT-SL11 newly isolated from a complex of sewage sludge and microbially reduced graphene oxide.</title>
        <authorList>
            <person name="Xie L."/>
            <person name="Yoshida N."/>
            <person name="Meng L."/>
        </authorList>
    </citation>
    <scope>NUCLEOTIDE SEQUENCE [LARGE SCALE GENOMIC DNA]</scope>
    <source>
        <strain evidence="5 6">NIT-SL11</strain>
    </source>
</reference>
<evidence type="ECO:0000313" key="6">
    <source>
        <dbReference type="Proteomes" id="UP001317705"/>
    </source>
</evidence>
<proteinExistence type="inferred from homology"/>
<dbReference type="InterPro" id="IPR012827">
    <property type="entry name" value="Hemerythrin_metal-bd"/>
</dbReference>
<name>A0ABN6VZ13_9BACT</name>
<keyword evidence="6" id="KW-1185">Reference proteome</keyword>
<dbReference type="NCBIfam" id="TIGR02481">
    <property type="entry name" value="hemeryth_dom"/>
    <property type="match status" value="1"/>
</dbReference>
<dbReference type="PANTHER" id="PTHR37164">
    <property type="entry name" value="BACTERIOHEMERYTHRIN"/>
    <property type="match status" value="1"/>
</dbReference>
<dbReference type="SUPFAM" id="SSF47188">
    <property type="entry name" value="Hemerythrin-like"/>
    <property type="match status" value="1"/>
</dbReference>
<dbReference type="InterPro" id="IPR050669">
    <property type="entry name" value="Hemerythrin"/>
</dbReference>
<evidence type="ECO:0000313" key="5">
    <source>
        <dbReference type="EMBL" id="BDV44606.1"/>
    </source>
</evidence>
<dbReference type="InterPro" id="IPR012312">
    <property type="entry name" value="Hemerythrin-like"/>
</dbReference>
<dbReference type="Proteomes" id="UP001317705">
    <property type="component" value="Chromosome"/>
</dbReference>
<dbReference type="EMBL" id="AP027151">
    <property type="protein sequence ID" value="BDV44606.1"/>
    <property type="molecule type" value="Genomic_DNA"/>
</dbReference>
<evidence type="ECO:0000256" key="1">
    <source>
        <dbReference type="ARBA" id="ARBA00010587"/>
    </source>
</evidence>
<evidence type="ECO:0000259" key="4">
    <source>
        <dbReference type="Pfam" id="PF01814"/>
    </source>
</evidence>
<sequence>MLVEWQENLDLGHGEIDEQHREIFRLFVAFSEACQEERPGTELLGRLAFLQGYIRAHFDYEERLMAAAGYPEAERQRRQHADFGRDLENFAARLREGGVKRDLALVVKRRLIHWIMEHICNLDRELVNYLHPET</sequence>
<dbReference type="InterPro" id="IPR035938">
    <property type="entry name" value="Hemerythrin-like_sf"/>
</dbReference>
<accession>A0ABN6VZ13</accession>
<dbReference type="PANTHER" id="PTHR37164:SF1">
    <property type="entry name" value="BACTERIOHEMERYTHRIN"/>
    <property type="match status" value="1"/>
</dbReference>
<gene>
    <name evidence="5" type="ORF">GURASL_35290</name>
</gene>
<feature type="domain" description="Hemerythrin-like" evidence="4">
    <location>
        <begin position="15"/>
        <end position="128"/>
    </location>
</feature>
<organism evidence="5 6">
    <name type="scientific">Geotalea uraniireducens</name>
    <dbReference type="NCBI Taxonomy" id="351604"/>
    <lineage>
        <taxon>Bacteria</taxon>
        <taxon>Pseudomonadati</taxon>
        <taxon>Thermodesulfobacteriota</taxon>
        <taxon>Desulfuromonadia</taxon>
        <taxon>Geobacterales</taxon>
        <taxon>Geobacteraceae</taxon>
        <taxon>Geotalea</taxon>
    </lineage>
</organism>
<dbReference type="Pfam" id="PF01814">
    <property type="entry name" value="Hemerythrin"/>
    <property type="match status" value="1"/>
</dbReference>
<comment type="similarity">
    <text evidence="1">Belongs to the hemerythrin family.</text>
</comment>
<dbReference type="RefSeq" id="WP_282000701.1">
    <property type="nucleotide sequence ID" value="NZ_AP027151.1"/>
</dbReference>
<dbReference type="CDD" id="cd12107">
    <property type="entry name" value="Hemerythrin"/>
    <property type="match status" value="1"/>
</dbReference>
<keyword evidence="2" id="KW-0479">Metal-binding</keyword>
<dbReference type="Gene3D" id="1.20.120.50">
    <property type="entry name" value="Hemerythrin-like"/>
    <property type="match status" value="1"/>
</dbReference>
<evidence type="ECO:0000256" key="2">
    <source>
        <dbReference type="ARBA" id="ARBA00022723"/>
    </source>
</evidence>
<evidence type="ECO:0000256" key="3">
    <source>
        <dbReference type="ARBA" id="ARBA00023004"/>
    </source>
</evidence>